<name>A0AAV2D546_9ROSI</name>
<gene>
    <name evidence="2" type="ORF">LTRI10_LOCUS11197</name>
</gene>
<feature type="region of interest" description="Disordered" evidence="1">
    <location>
        <begin position="1"/>
        <end position="30"/>
    </location>
</feature>
<reference evidence="2 3" key="1">
    <citation type="submission" date="2024-04" db="EMBL/GenBank/DDBJ databases">
        <authorList>
            <person name="Fracassetti M."/>
        </authorList>
    </citation>
    <scope>NUCLEOTIDE SEQUENCE [LARGE SCALE GENOMIC DNA]</scope>
</reference>
<organism evidence="2 3">
    <name type="scientific">Linum trigynum</name>
    <dbReference type="NCBI Taxonomy" id="586398"/>
    <lineage>
        <taxon>Eukaryota</taxon>
        <taxon>Viridiplantae</taxon>
        <taxon>Streptophyta</taxon>
        <taxon>Embryophyta</taxon>
        <taxon>Tracheophyta</taxon>
        <taxon>Spermatophyta</taxon>
        <taxon>Magnoliopsida</taxon>
        <taxon>eudicotyledons</taxon>
        <taxon>Gunneridae</taxon>
        <taxon>Pentapetalae</taxon>
        <taxon>rosids</taxon>
        <taxon>fabids</taxon>
        <taxon>Malpighiales</taxon>
        <taxon>Linaceae</taxon>
        <taxon>Linum</taxon>
    </lineage>
</organism>
<proteinExistence type="predicted"/>
<accession>A0AAV2D546</accession>
<evidence type="ECO:0000256" key="1">
    <source>
        <dbReference type="SAM" id="MobiDB-lite"/>
    </source>
</evidence>
<keyword evidence="3" id="KW-1185">Reference proteome</keyword>
<protein>
    <submittedName>
        <fullName evidence="2">Uncharacterized protein</fullName>
    </submittedName>
</protein>
<dbReference type="EMBL" id="OZ034815">
    <property type="protein sequence ID" value="CAL1367629.1"/>
    <property type="molecule type" value="Genomic_DNA"/>
</dbReference>
<evidence type="ECO:0000313" key="2">
    <source>
        <dbReference type="EMBL" id="CAL1367629.1"/>
    </source>
</evidence>
<dbReference type="Proteomes" id="UP001497516">
    <property type="component" value="Chromosome 2"/>
</dbReference>
<evidence type="ECO:0000313" key="3">
    <source>
        <dbReference type="Proteomes" id="UP001497516"/>
    </source>
</evidence>
<dbReference type="AlphaFoldDB" id="A0AAV2D546"/>
<sequence>MLCRLSKPGSRRRRQTQGTIYEGSRSPLPDFAMRRKQGLSSGSAQQIGEEGKPLSISLSIVGDLRLEFWVSSSSSAIGDEGEESALEL</sequence>